<evidence type="ECO:0000313" key="5">
    <source>
        <dbReference type="EMBL" id="KKK62315.1"/>
    </source>
</evidence>
<feature type="non-terminal residue" evidence="5">
    <location>
        <position position="189"/>
    </location>
</feature>
<reference evidence="5" key="1">
    <citation type="journal article" date="2015" name="Nature">
        <title>Complex archaea that bridge the gap between prokaryotes and eukaryotes.</title>
        <authorList>
            <person name="Spang A."/>
            <person name="Saw J.H."/>
            <person name="Jorgensen S.L."/>
            <person name="Zaremba-Niedzwiedzka K."/>
            <person name="Martijn J."/>
            <person name="Lind A.E."/>
            <person name="van Eijk R."/>
            <person name="Schleper C."/>
            <person name="Guy L."/>
            <person name="Ettema T.J."/>
        </authorList>
    </citation>
    <scope>NUCLEOTIDE SEQUENCE</scope>
</reference>
<proteinExistence type="predicted"/>
<keyword evidence="2" id="KW-0238">DNA-binding</keyword>
<evidence type="ECO:0000256" key="3">
    <source>
        <dbReference type="ARBA" id="ARBA00023172"/>
    </source>
</evidence>
<gene>
    <name evidence="5" type="ORF">LCGC14_3005560</name>
</gene>
<organism evidence="5">
    <name type="scientific">marine sediment metagenome</name>
    <dbReference type="NCBI Taxonomy" id="412755"/>
    <lineage>
        <taxon>unclassified sequences</taxon>
        <taxon>metagenomes</taxon>
        <taxon>ecological metagenomes</taxon>
    </lineage>
</organism>
<dbReference type="PANTHER" id="PTHR33217">
    <property type="entry name" value="TRANSPOSASE FOR INSERTION SEQUENCE ELEMENT IS1081"/>
    <property type="match status" value="1"/>
</dbReference>
<accession>A0A0F8XMF3</accession>
<protein>
    <recommendedName>
        <fullName evidence="6">Mutator family transposase</fullName>
    </recommendedName>
</protein>
<feature type="compositionally biased region" description="Basic and acidic residues" evidence="4">
    <location>
        <begin position="47"/>
        <end position="64"/>
    </location>
</feature>
<name>A0A0F8XMF3_9ZZZZ</name>
<dbReference type="Pfam" id="PF00872">
    <property type="entry name" value="Transposase_mut"/>
    <property type="match status" value="1"/>
</dbReference>
<evidence type="ECO:0000256" key="2">
    <source>
        <dbReference type="ARBA" id="ARBA00023125"/>
    </source>
</evidence>
<feature type="region of interest" description="Disordered" evidence="4">
    <location>
        <begin position="47"/>
        <end position="77"/>
    </location>
</feature>
<evidence type="ECO:0000256" key="4">
    <source>
        <dbReference type="SAM" id="MobiDB-lite"/>
    </source>
</evidence>
<keyword evidence="1" id="KW-0815">Transposition</keyword>
<dbReference type="GO" id="GO:0006313">
    <property type="term" value="P:DNA transposition"/>
    <property type="evidence" value="ECO:0007669"/>
    <property type="project" value="InterPro"/>
</dbReference>
<dbReference type="EMBL" id="LAZR01062052">
    <property type="protein sequence ID" value="KKK62315.1"/>
    <property type="molecule type" value="Genomic_DNA"/>
</dbReference>
<dbReference type="GO" id="GO:0004803">
    <property type="term" value="F:transposase activity"/>
    <property type="evidence" value="ECO:0007669"/>
    <property type="project" value="InterPro"/>
</dbReference>
<comment type="caution">
    <text evidence="5">The sequence shown here is derived from an EMBL/GenBank/DDBJ whole genome shotgun (WGS) entry which is preliminary data.</text>
</comment>
<dbReference type="InterPro" id="IPR001207">
    <property type="entry name" value="Transposase_mutator"/>
</dbReference>
<dbReference type="AlphaFoldDB" id="A0A0F8XMF3"/>
<sequence>MAISKEVLRELMKEYKSPEDLLGEGGILKELTKALVETALGSELTDHLGYEKHDGGEKAGENRRNGKSRKTLRSDQGPIEIEIPRDREATFEPKLVAKHQREVPGFSDKILSMYARGMTNREIAGHLKEIYGTEVSPQFITTVTDGVVEHLEAWRNRDLESVYPIVFFDAIVVKIRENGHVTNRSMHLA</sequence>
<keyword evidence="3" id="KW-0233">DNA recombination</keyword>
<dbReference type="PANTHER" id="PTHR33217:SF5">
    <property type="entry name" value="MUTATOR FAMILY TRANSPOSASE"/>
    <property type="match status" value="1"/>
</dbReference>
<evidence type="ECO:0000256" key="1">
    <source>
        <dbReference type="ARBA" id="ARBA00022578"/>
    </source>
</evidence>
<evidence type="ECO:0008006" key="6">
    <source>
        <dbReference type="Google" id="ProtNLM"/>
    </source>
</evidence>
<dbReference type="GO" id="GO:0003677">
    <property type="term" value="F:DNA binding"/>
    <property type="evidence" value="ECO:0007669"/>
    <property type="project" value="UniProtKB-KW"/>
</dbReference>